<feature type="compositionally biased region" description="Low complexity" evidence="2">
    <location>
        <begin position="944"/>
        <end position="953"/>
    </location>
</feature>
<feature type="region of interest" description="Disordered" evidence="2">
    <location>
        <begin position="753"/>
        <end position="810"/>
    </location>
</feature>
<evidence type="ECO:0000256" key="1">
    <source>
        <dbReference type="ARBA" id="ARBA00022581"/>
    </source>
</evidence>
<feature type="compositionally biased region" description="Low complexity" evidence="2">
    <location>
        <begin position="161"/>
        <end position="179"/>
    </location>
</feature>
<dbReference type="EMBL" id="JAEHOE010000166">
    <property type="protein sequence ID" value="KAG2483786.1"/>
    <property type="molecule type" value="Genomic_DNA"/>
</dbReference>
<dbReference type="PANTHER" id="PTHR13037:SF24">
    <property type="entry name" value="POLYCOMB PROTEIN PCL-RELATED"/>
    <property type="match status" value="1"/>
</dbReference>
<evidence type="ECO:0000313" key="3">
    <source>
        <dbReference type="EMBL" id="KAG2483786.1"/>
    </source>
</evidence>
<sequence>MDGDAGGGPAADQAVPAPRAAPLRAPTPKQQLLALLNERFPPLAKIAHDSPPDVVSAAAKRWTAILLAESPHPHEKDAAALEQSLRQLISAPLPLGLGELLREDEAGRATFEVTGEQGGGNVVVRLACPQLLALAQAMAAPRLCRPATATPAVGAAAAAAAAVPAPNPAATTPKAPGTEGDAGGGPAEAAADQAVPAPRAAPLRAPTPKQQLLVLLNERFPALAKIAPDSPPDVVSAAAKRWTAILLAESPHPHEKDAAALEQSLRQLISAPLPLSLGELLREDEAGRATFDVTGEQGCGGQVVRLACPQLLALAQAMAAPRPAATSPTAGAAVAAAAAGPAPAAVGPAPAAAAPKAPTPKQQLLALLNERFPALAKIAPDSPPDVVSAAAKRWTAILLAEGPHPHEKDAAALEQSLRQLISAPLPLSLGELLREDEAGRATFDVTGEQGCGAKMVRLACPQLLALAQAMAAPSPAATGGTSAAGSQAAVRNEAAAQCSSNPWVTINARFPPVARVNPDSPAEVVAAAAKRRMVTALAEAGPPYELPEQGLACAVLEHLYGARLPRSVSALASEAPGAFQVESGDAGPLIRLVSPELVEVATAIVSRRHWKSTDEAACGAGAAGSAEGRAGPVQRMSSSAKYALVWPILNKRFRPVKRVLLPDATPNAVAAAAKRWMAMLLFKAVQTLPYHTLPALVLEERLMQRLHVWTLPEPVRMLASAEPETFAVSGMDNGEALISLACPRLLRIAQQDSAAAGEAGEPHTAAASAGVPTSALPPTKQAGIKDSLHKGGQPGPAPVAAPTSGLDGLRGSTARLRAGIDSRFGTKSQVAMREPDDVVASVAKRWMALVLTEQLPPHELREVALARAVSHRLGGTRALPRSVAALAAEDPATFRLSLQAKGEWAVRLVCPRLMELAAGAWAEHASQVPAAALAGGTEAAATGLAESSGSSSSNGGGGAGAAGMGPGHKKLMWRELNGRFPPVAELSARSPPEAVVAGAKRRLAALLAEAPAPHELSVAELERALPPLLGGAALTTTVAALATEGEAARGAFRLAKLPSGDVVRLVCPALLRLAEGLGPEDAAGPAAGGSSSAVAGATLNGGSTAAAGWSIPMPIPVPVPVPVPEPGSRADAWAAALASLTLESAPLQAEASSLPYAAVQHISDPWSAGFAAMLQHCQACAQVGLAVQPPYGRPELVSLYVPPTADGAAAAAVYLLDCAACEQLYGGRDHEAAVAAMAALLAGVRQILENDAVAKIAHGGRKVAFLEAFCGGGARASPLLDTRVVVAGMGSMLGLRPPPSLAAAPSPAALLAALAAHVGELRAALAATGLWADRPELLDALVAAQLAALRDEAVTAAAAAAAVPQALQQQQAAAMSRHLPELWAALAEGWWWFVAGAVEGSVGRDRVDVEAEVGVMAGRGLCAGPQRQG</sequence>
<dbReference type="PANTHER" id="PTHR13037">
    <property type="entry name" value="FORMIN"/>
    <property type="match status" value="1"/>
</dbReference>
<comment type="caution">
    <text evidence="3">The sequence shown here is derived from an EMBL/GenBank/DDBJ whole genome shotgun (WGS) entry which is preliminary data.</text>
</comment>
<feature type="compositionally biased region" description="Low complexity" evidence="2">
    <location>
        <begin position="187"/>
        <end position="203"/>
    </location>
</feature>
<feature type="region of interest" description="Disordered" evidence="2">
    <location>
        <begin position="944"/>
        <end position="968"/>
    </location>
</feature>
<reference evidence="3" key="1">
    <citation type="journal article" date="2020" name="bioRxiv">
        <title>Comparative genomics of Chlamydomonas.</title>
        <authorList>
            <person name="Craig R.J."/>
            <person name="Hasan A.R."/>
            <person name="Ness R.W."/>
            <person name="Keightley P.D."/>
        </authorList>
    </citation>
    <scope>NUCLEOTIDE SEQUENCE</scope>
    <source>
        <strain evidence="3">CCAP 11/70</strain>
    </source>
</reference>
<dbReference type="Proteomes" id="UP000612055">
    <property type="component" value="Unassembled WGS sequence"/>
</dbReference>
<proteinExistence type="predicted"/>
<keyword evidence="1" id="KW-0945">Host-virus interaction</keyword>
<feature type="region of interest" description="Disordered" evidence="2">
    <location>
        <begin position="1"/>
        <end position="26"/>
    </location>
</feature>
<protein>
    <submittedName>
        <fullName evidence="3">Uncharacterized protein</fullName>
    </submittedName>
</protein>
<evidence type="ECO:0000313" key="4">
    <source>
        <dbReference type="Proteomes" id="UP000612055"/>
    </source>
</evidence>
<keyword evidence="4" id="KW-1185">Reference proteome</keyword>
<organism evidence="3 4">
    <name type="scientific">Edaphochlamys debaryana</name>
    <dbReference type="NCBI Taxonomy" id="47281"/>
    <lineage>
        <taxon>Eukaryota</taxon>
        <taxon>Viridiplantae</taxon>
        <taxon>Chlorophyta</taxon>
        <taxon>core chlorophytes</taxon>
        <taxon>Chlorophyceae</taxon>
        <taxon>CS clade</taxon>
        <taxon>Chlamydomonadales</taxon>
        <taxon>Chlamydomonadales incertae sedis</taxon>
        <taxon>Edaphochlamys</taxon>
    </lineage>
</organism>
<feature type="region of interest" description="Disordered" evidence="2">
    <location>
        <begin position="161"/>
        <end position="203"/>
    </location>
</feature>
<gene>
    <name evidence="3" type="ORF">HYH03_017382</name>
</gene>
<feature type="compositionally biased region" description="Gly residues" evidence="2">
    <location>
        <begin position="954"/>
        <end position="966"/>
    </location>
</feature>
<accession>A0A835XK76</accession>
<feature type="compositionally biased region" description="Low complexity" evidence="2">
    <location>
        <begin position="10"/>
        <end position="26"/>
    </location>
</feature>
<evidence type="ECO:0000256" key="2">
    <source>
        <dbReference type="SAM" id="MobiDB-lite"/>
    </source>
</evidence>
<name>A0A835XK76_9CHLO</name>